<evidence type="ECO:0000313" key="3">
    <source>
        <dbReference type="Proteomes" id="UP000224567"/>
    </source>
</evidence>
<keyword evidence="3" id="KW-1185">Reference proteome</keyword>
<evidence type="ECO:0000313" key="2">
    <source>
        <dbReference type="EMBL" id="PHT52864.1"/>
    </source>
</evidence>
<evidence type="ECO:0000256" key="1">
    <source>
        <dbReference type="SAM" id="MobiDB-lite"/>
    </source>
</evidence>
<reference evidence="2 3" key="1">
    <citation type="journal article" date="2017" name="Genome Biol.">
        <title>New reference genome sequences of hot pepper reveal the massive evolution of plant disease-resistance genes by retroduplication.</title>
        <authorList>
            <person name="Kim S."/>
            <person name="Park J."/>
            <person name="Yeom S.I."/>
            <person name="Kim Y.M."/>
            <person name="Seo E."/>
            <person name="Kim K.T."/>
            <person name="Kim M.S."/>
            <person name="Lee J.M."/>
            <person name="Cheong K."/>
            <person name="Shin H.S."/>
            <person name="Kim S.B."/>
            <person name="Han K."/>
            <person name="Lee J."/>
            <person name="Park M."/>
            <person name="Lee H.A."/>
            <person name="Lee H.Y."/>
            <person name="Lee Y."/>
            <person name="Oh S."/>
            <person name="Lee J.H."/>
            <person name="Choi E."/>
            <person name="Choi E."/>
            <person name="Lee S.E."/>
            <person name="Jeon J."/>
            <person name="Kim H."/>
            <person name="Choi G."/>
            <person name="Song H."/>
            <person name="Lee J."/>
            <person name="Lee S.C."/>
            <person name="Kwon J.K."/>
            <person name="Lee H.Y."/>
            <person name="Koo N."/>
            <person name="Hong Y."/>
            <person name="Kim R.W."/>
            <person name="Kang W.H."/>
            <person name="Huh J.H."/>
            <person name="Kang B.C."/>
            <person name="Yang T.J."/>
            <person name="Lee Y.H."/>
            <person name="Bennetzen J.L."/>
            <person name="Choi D."/>
        </authorList>
    </citation>
    <scope>NUCLEOTIDE SEQUENCE [LARGE SCALE GENOMIC DNA]</scope>
    <source>
        <strain evidence="3">cv. PBC81</strain>
    </source>
</reference>
<feature type="region of interest" description="Disordered" evidence="1">
    <location>
        <begin position="68"/>
        <end position="96"/>
    </location>
</feature>
<protein>
    <submittedName>
        <fullName evidence="2">Uncharacterized protein</fullName>
    </submittedName>
</protein>
<comment type="caution">
    <text evidence="2">The sequence shown here is derived from an EMBL/GenBank/DDBJ whole genome shotgun (WGS) entry which is preliminary data.</text>
</comment>
<name>A0A2G2X5T1_CAPBA</name>
<dbReference type="EMBL" id="MLFT02000003">
    <property type="protein sequence ID" value="PHT52864.1"/>
    <property type="molecule type" value="Genomic_DNA"/>
</dbReference>
<reference evidence="3" key="2">
    <citation type="journal article" date="2017" name="J. Anim. Genet.">
        <title>Multiple reference genome sequences of hot pepper reveal the massive evolution of plant disease resistance genes by retroduplication.</title>
        <authorList>
            <person name="Kim S."/>
            <person name="Park J."/>
            <person name="Yeom S.-I."/>
            <person name="Kim Y.-M."/>
            <person name="Seo E."/>
            <person name="Kim K.-T."/>
            <person name="Kim M.-S."/>
            <person name="Lee J.M."/>
            <person name="Cheong K."/>
            <person name="Shin H.-S."/>
            <person name="Kim S.-B."/>
            <person name="Han K."/>
            <person name="Lee J."/>
            <person name="Park M."/>
            <person name="Lee H.-A."/>
            <person name="Lee H.-Y."/>
            <person name="Lee Y."/>
            <person name="Oh S."/>
            <person name="Lee J.H."/>
            <person name="Choi E."/>
            <person name="Choi E."/>
            <person name="Lee S.E."/>
            <person name="Jeon J."/>
            <person name="Kim H."/>
            <person name="Choi G."/>
            <person name="Song H."/>
            <person name="Lee J."/>
            <person name="Lee S.-C."/>
            <person name="Kwon J.-K."/>
            <person name="Lee H.-Y."/>
            <person name="Koo N."/>
            <person name="Hong Y."/>
            <person name="Kim R.W."/>
            <person name="Kang W.-H."/>
            <person name="Huh J.H."/>
            <person name="Kang B.-C."/>
            <person name="Yang T.-J."/>
            <person name="Lee Y.-H."/>
            <person name="Bennetzen J.L."/>
            <person name="Choi D."/>
        </authorList>
    </citation>
    <scope>NUCLEOTIDE SEQUENCE [LARGE SCALE GENOMIC DNA]</scope>
    <source>
        <strain evidence="3">cv. PBC81</strain>
    </source>
</reference>
<proteinExistence type="predicted"/>
<gene>
    <name evidence="2" type="ORF">CQW23_07326</name>
</gene>
<dbReference type="Proteomes" id="UP000224567">
    <property type="component" value="Unassembled WGS sequence"/>
</dbReference>
<dbReference type="AlphaFoldDB" id="A0A2G2X5T1"/>
<sequence length="96" mass="10387">MMKPLPSIGTVYNTPLADEKQRSVSSSYSFSQQFASFQAGVSRQSATTPSLVCKYCKKPVAHVELTNSGQKVITPGNDDSFSDPELLQPSDIPGFN</sequence>
<accession>A0A2G2X5T1</accession>
<organism evidence="2 3">
    <name type="scientific">Capsicum baccatum</name>
    <name type="common">Peruvian pepper</name>
    <dbReference type="NCBI Taxonomy" id="33114"/>
    <lineage>
        <taxon>Eukaryota</taxon>
        <taxon>Viridiplantae</taxon>
        <taxon>Streptophyta</taxon>
        <taxon>Embryophyta</taxon>
        <taxon>Tracheophyta</taxon>
        <taxon>Spermatophyta</taxon>
        <taxon>Magnoliopsida</taxon>
        <taxon>eudicotyledons</taxon>
        <taxon>Gunneridae</taxon>
        <taxon>Pentapetalae</taxon>
        <taxon>asterids</taxon>
        <taxon>lamiids</taxon>
        <taxon>Solanales</taxon>
        <taxon>Solanaceae</taxon>
        <taxon>Solanoideae</taxon>
        <taxon>Capsiceae</taxon>
        <taxon>Capsicum</taxon>
    </lineage>
</organism>